<dbReference type="EMBL" id="JBJJXI010000103">
    <property type="protein sequence ID" value="KAL3392594.1"/>
    <property type="molecule type" value="Genomic_DNA"/>
</dbReference>
<evidence type="ECO:0000313" key="2">
    <source>
        <dbReference type="Proteomes" id="UP001627154"/>
    </source>
</evidence>
<dbReference type="AlphaFoldDB" id="A0ABD2WIB4"/>
<proteinExistence type="predicted"/>
<keyword evidence="2" id="KW-1185">Reference proteome</keyword>
<evidence type="ECO:0000313" key="1">
    <source>
        <dbReference type="EMBL" id="KAL3392594.1"/>
    </source>
</evidence>
<sequence length="240" mass="27928">MSWVIKDSREIPLDYNKQVCHKTVDVRSVVCLLCDDVFHKSDFGRYVQSGKCFFVTRHIGICPKHKDITFPAVLTCDQNNVEELSLTMKMMLLHKYSESGKQILNDMEKETESDALSQYDNDRSSVISENSKKRRVDYFKNSNECSNCSYYLNELEYKQELNQEPREQNKELREHNSFLRIVASSNALNKKQIERSYATVLTNCPPKPSFVQLIVEPNTYFKGDTLQLIQKQVSVKTKTK</sequence>
<dbReference type="Proteomes" id="UP001627154">
    <property type="component" value="Unassembled WGS sequence"/>
</dbReference>
<organism evidence="1 2">
    <name type="scientific">Trichogramma kaykai</name>
    <dbReference type="NCBI Taxonomy" id="54128"/>
    <lineage>
        <taxon>Eukaryota</taxon>
        <taxon>Metazoa</taxon>
        <taxon>Ecdysozoa</taxon>
        <taxon>Arthropoda</taxon>
        <taxon>Hexapoda</taxon>
        <taxon>Insecta</taxon>
        <taxon>Pterygota</taxon>
        <taxon>Neoptera</taxon>
        <taxon>Endopterygota</taxon>
        <taxon>Hymenoptera</taxon>
        <taxon>Apocrita</taxon>
        <taxon>Proctotrupomorpha</taxon>
        <taxon>Chalcidoidea</taxon>
        <taxon>Trichogrammatidae</taxon>
        <taxon>Trichogramma</taxon>
    </lineage>
</organism>
<comment type="caution">
    <text evidence="1">The sequence shown here is derived from an EMBL/GenBank/DDBJ whole genome shotgun (WGS) entry which is preliminary data.</text>
</comment>
<reference evidence="1 2" key="1">
    <citation type="journal article" date="2024" name="bioRxiv">
        <title>A reference genome for Trichogramma kaykai: A tiny desert-dwelling parasitoid wasp with competing sex-ratio distorters.</title>
        <authorList>
            <person name="Culotta J."/>
            <person name="Lindsey A.R."/>
        </authorList>
    </citation>
    <scope>NUCLEOTIDE SEQUENCE [LARGE SCALE GENOMIC DNA]</scope>
    <source>
        <strain evidence="1 2">KSX58</strain>
    </source>
</reference>
<gene>
    <name evidence="1" type="ORF">TKK_012908</name>
</gene>
<name>A0ABD2WIB4_9HYME</name>
<accession>A0ABD2WIB4</accession>
<protein>
    <submittedName>
        <fullName evidence="1">Uncharacterized protein</fullName>
    </submittedName>
</protein>